<evidence type="ECO:0000313" key="3">
    <source>
        <dbReference type="Proteomes" id="UP001500191"/>
    </source>
</evidence>
<evidence type="ECO:0000313" key="2">
    <source>
        <dbReference type="EMBL" id="GAA0508274.1"/>
    </source>
</evidence>
<gene>
    <name evidence="2" type="ORF">GCM10008937_15120</name>
</gene>
<keyword evidence="1" id="KW-1133">Transmembrane helix</keyword>
<organism evidence="2 3">
    <name type="scientific">Deinococcus depolymerans</name>
    <dbReference type="NCBI Taxonomy" id="392408"/>
    <lineage>
        <taxon>Bacteria</taxon>
        <taxon>Thermotogati</taxon>
        <taxon>Deinococcota</taxon>
        <taxon>Deinococci</taxon>
        <taxon>Deinococcales</taxon>
        <taxon>Deinococcaceae</taxon>
        <taxon>Deinococcus</taxon>
    </lineage>
</organism>
<proteinExistence type="predicted"/>
<keyword evidence="3" id="KW-1185">Reference proteome</keyword>
<reference evidence="2 3" key="1">
    <citation type="journal article" date="2019" name="Int. J. Syst. Evol. Microbiol.">
        <title>The Global Catalogue of Microorganisms (GCM) 10K type strain sequencing project: providing services to taxonomists for standard genome sequencing and annotation.</title>
        <authorList>
            <consortium name="The Broad Institute Genomics Platform"/>
            <consortium name="The Broad Institute Genome Sequencing Center for Infectious Disease"/>
            <person name="Wu L."/>
            <person name="Ma J."/>
        </authorList>
    </citation>
    <scope>NUCLEOTIDE SEQUENCE [LARGE SCALE GENOMIC DNA]</scope>
    <source>
        <strain evidence="2 3">JCM 14368</strain>
    </source>
</reference>
<keyword evidence="1" id="KW-0472">Membrane</keyword>
<comment type="caution">
    <text evidence="2">The sequence shown here is derived from an EMBL/GenBank/DDBJ whole genome shotgun (WGS) entry which is preliminary data.</text>
</comment>
<feature type="transmembrane region" description="Helical" evidence="1">
    <location>
        <begin position="59"/>
        <end position="79"/>
    </location>
</feature>
<feature type="transmembrane region" description="Helical" evidence="1">
    <location>
        <begin position="91"/>
        <end position="115"/>
    </location>
</feature>
<sequence>MSLGLGHVVFGVIAIVRPNLPLLFQGYSAFDDSFGFNLWGLWNLLAGALLWWVPTRIPFGLISTAFSAFWMFWVGSMFWEGAELVFGSVMFYVFGSGSIFLFGRSLWLCMVRVAWFRRHVMRVPHDR</sequence>
<keyword evidence="1" id="KW-0812">Transmembrane</keyword>
<dbReference type="EMBL" id="BAAADB010000012">
    <property type="protein sequence ID" value="GAA0508274.1"/>
    <property type="molecule type" value="Genomic_DNA"/>
</dbReference>
<dbReference type="Proteomes" id="UP001500191">
    <property type="component" value="Unassembled WGS sequence"/>
</dbReference>
<evidence type="ECO:0000256" key="1">
    <source>
        <dbReference type="SAM" id="Phobius"/>
    </source>
</evidence>
<protein>
    <submittedName>
        <fullName evidence="2">Uncharacterized protein</fullName>
    </submittedName>
</protein>
<name>A0ABN1BYN6_9DEIO</name>
<feature type="transmembrane region" description="Helical" evidence="1">
    <location>
        <begin position="34"/>
        <end position="52"/>
    </location>
</feature>
<accession>A0ABN1BYN6</accession>